<accession>A0A6J6X777</accession>
<organism evidence="2">
    <name type="scientific">freshwater metagenome</name>
    <dbReference type="NCBI Taxonomy" id="449393"/>
    <lineage>
        <taxon>unclassified sequences</taxon>
        <taxon>metagenomes</taxon>
        <taxon>ecological metagenomes</taxon>
    </lineage>
</organism>
<sequence>MWTSATAADATSSRGTVLGAVPTSMDAGYLSGLSDRLRPNDVKVLAPSIIVIGAQTVARLRLGRKPLLGQIGWPLFGVFFGFGLGRTRRALLRRSQESWRDYAGPRVESAWWRGQHDVTMSDADPRSPHNLKKDLLVLEAHGSVSAREARDRFAARKSELVDVTEPYGAYLGEVARGLAIVPTDAWSIRLSPAQVIAMRSELEQHGDTQMVIADGHPATLVVVDEKQARLPGGEVRCTWGTAAFALPAAAPPAQWHGDPAPLLFAVSGIWKLTTMSQFKVPAPIVLPFVAVDALAALAYRRATPTGAEVARPVRVAMVSNVAFATIVAAWCGHRFLDSGAGEHGYPGLEGGASLAFMAVRYWEDLTPNDRRAAIATLAAIVVISASTGPRSRSWLALAEDSFSAVLPLAGGTRIARSMTADTEKVWSDFGDRAAALIDEAYAAGVRSECELLAELITDAEHALDDVPLPVDDAEVVRNHLKEAREWLQERLELLL</sequence>
<feature type="transmembrane region" description="Helical" evidence="1">
    <location>
        <begin position="67"/>
        <end position="85"/>
    </location>
</feature>
<gene>
    <name evidence="2" type="ORF">UFOPK2992_00586</name>
</gene>
<dbReference type="EMBL" id="CAFAAI010000080">
    <property type="protein sequence ID" value="CAB4793320.1"/>
    <property type="molecule type" value="Genomic_DNA"/>
</dbReference>
<keyword evidence="1" id="KW-0472">Membrane</keyword>
<protein>
    <submittedName>
        <fullName evidence="2">Unannotated protein</fullName>
    </submittedName>
</protein>
<proteinExistence type="predicted"/>
<evidence type="ECO:0000256" key="1">
    <source>
        <dbReference type="SAM" id="Phobius"/>
    </source>
</evidence>
<keyword evidence="1" id="KW-0812">Transmembrane</keyword>
<evidence type="ECO:0000313" key="2">
    <source>
        <dbReference type="EMBL" id="CAB4793320.1"/>
    </source>
</evidence>
<reference evidence="2" key="1">
    <citation type="submission" date="2020-05" db="EMBL/GenBank/DDBJ databases">
        <authorList>
            <person name="Chiriac C."/>
            <person name="Salcher M."/>
            <person name="Ghai R."/>
            <person name="Kavagutti S V."/>
        </authorList>
    </citation>
    <scope>NUCLEOTIDE SEQUENCE</scope>
</reference>
<dbReference type="AlphaFoldDB" id="A0A6J6X777"/>
<name>A0A6J6X777_9ZZZZ</name>
<keyword evidence="1" id="KW-1133">Transmembrane helix</keyword>